<dbReference type="AlphaFoldDB" id="A0AAD8APY2"/>
<protein>
    <submittedName>
        <fullName evidence="2">Uncharacterized protein</fullName>
    </submittedName>
</protein>
<evidence type="ECO:0000313" key="2">
    <source>
        <dbReference type="EMBL" id="KAK0040225.1"/>
    </source>
</evidence>
<organism evidence="2 3">
    <name type="scientific">Biomphalaria pfeifferi</name>
    <name type="common">Bloodfluke planorb</name>
    <name type="synonym">Freshwater snail</name>
    <dbReference type="NCBI Taxonomy" id="112525"/>
    <lineage>
        <taxon>Eukaryota</taxon>
        <taxon>Metazoa</taxon>
        <taxon>Spiralia</taxon>
        <taxon>Lophotrochozoa</taxon>
        <taxon>Mollusca</taxon>
        <taxon>Gastropoda</taxon>
        <taxon>Heterobranchia</taxon>
        <taxon>Euthyneura</taxon>
        <taxon>Panpulmonata</taxon>
        <taxon>Hygrophila</taxon>
        <taxon>Lymnaeoidea</taxon>
        <taxon>Planorbidae</taxon>
        <taxon>Biomphalaria</taxon>
    </lineage>
</organism>
<comment type="caution">
    <text evidence="2">The sequence shown here is derived from an EMBL/GenBank/DDBJ whole genome shotgun (WGS) entry which is preliminary data.</text>
</comment>
<reference evidence="2" key="2">
    <citation type="submission" date="2023-04" db="EMBL/GenBank/DDBJ databases">
        <authorList>
            <person name="Bu L."/>
            <person name="Lu L."/>
            <person name="Laidemitt M.R."/>
            <person name="Zhang S.M."/>
            <person name="Mutuku M."/>
            <person name="Mkoji G."/>
            <person name="Steinauer M."/>
            <person name="Loker E.S."/>
        </authorList>
    </citation>
    <scope>NUCLEOTIDE SEQUENCE</scope>
    <source>
        <strain evidence="2">KasaAsao</strain>
        <tissue evidence="2">Whole Snail</tissue>
    </source>
</reference>
<proteinExistence type="predicted"/>
<name>A0AAD8APY2_BIOPF</name>
<dbReference type="EMBL" id="JASAOG010000342">
    <property type="protein sequence ID" value="KAK0040225.1"/>
    <property type="molecule type" value="Genomic_DNA"/>
</dbReference>
<evidence type="ECO:0000256" key="1">
    <source>
        <dbReference type="SAM" id="MobiDB-lite"/>
    </source>
</evidence>
<feature type="region of interest" description="Disordered" evidence="1">
    <location>
        <begin position="1"/>
        <end position="56"/>
    </location>
</feature>
<evidence type="ECO:0000313" key="3">
    <source>
        <dbReference type="Proteomes" id="UP001233172"/>
    </source>
</evidence>
<accession>A0AAD8APY2</accession>
<sequence length="198" mass="22704">MSVQIKSHSHPSSKVHKKLDRLSRMPLYYGKRSFPPRSHVESSDVPDGDKTIDWDENAIPSSDIKTPYENDINTFILSNVGFSPPFNDNSKLGESKGLFPNLFKLLLGDRFINPTTFRQYKKQRQHLNLDSLFPPRPKKAGIYKDLQDSLQSEELLQGSEESKWYFPSLVSPNNDGIRSNGNELSTLAWADSEDYRKR</sequence>
<dbReference type="Proteomes" id="UP001233172">
    <property type="component" value="Unassembled WGS sequence"/>
</dbReference>
<reference evidence="2" key="1">
    <citation type="journal article" date="2023" name="PLoS Negl. Trop. Dis.">
        <title>A genome sequence for Biomphalaria pfeifferi, the major vector snail for the human-infecting parasite Schistosoma mansoni.</title>
        <authorList>
            <person name="Bu L."/>
            <person name="Lu L."/>
            <person name="Laidemitt M.R."/>
            <person name="Zhang S.M."/>
            <person name="Mutuku M."/>
            <person name="Mkoji G."/>
            <person name="Steinauer M."/>
            <person name="Loker E.S."/>
        </authorList>
    </citation>
    <scope>NUCLEOTIDE SEQUENCE</scope>
    <source>
        <strain evidence="2">KasaAsao</strain>
    </source>
</reference>
<gene>
    <name evidence="2" type="ORF">Bpfe_030353</name>
</gene>
<feature type="compositionally biased region" description="Basic and acidic residues" evidence="1">
    <location>
        <begin position="38"/>
        <end position="53"/>
    </location>
</feature>
<feature type="compositionally biased region" description="Basic residues" evidence="1">
    <location>
        <begin position="7"/>
        <end position="19"/>
    </location>
</feature>
<keyword evidence="3" id="KW-1185">Reference proteome</keyword>